<evidence type="ECO:0000259" key="9">
    <source>
        <dbReference type="PROSITE" id="PS50076"/>
    </source>
</evidence>
<dbReference type="SMART" id="SM00271">
    <property type="entry name" value="DnaJ"/>
    <property type="match status" value="1"/>
</dbReference>
<dbReference type="SUPFAM" id="SSF54928">
    <property type="entry name" value="RNA-binding domain, RBD"/>
    <property type="match status" value="1"/>
</dbReference>
<feature type="domain" description="RRM" evidence="10">
    <location>
        <begin position="186"/>
        <end position="245"/>
    </location>
</feature>
<feature type="region of interest" description="Disordered" evidence="8">
    <location>
        <begin position="238"/>
        <end position="270"/>
    </location>
</feature>
<dbReference type="PRINTS" id="PR00625">
    <property type="entry name" value="JDOMAIN"/>
</dbReference>
<dbReference type="Proteomes" id="UP001642483">
    <property type="component" value="Unassembled WGS sequence"/>
</dbReference>
<protein>
    <submittedName>
        <fullName evidence="11">Uncharacterized protein</fullName>
    </submittedName>
</protein>
<dbReference type="PROSITE" id="PS50076">
    <property type="entry name" value="DNAJ_2"/>
    <property type="match status" value="1"/>
</dbReference>
<sequence>MTSGGNKNKDLMKLDLYELLGVPEDGTQKQVTKGYRKKALKYHPDKNPDNPNAAELFHQLSEAFKILSDLGARAAYDHLRKARKAAKERTDKLDAHRKKVKLDLEARERAAEVIEKKQAKTTLKQEIERLRDEGCRILEEEQRRMREQIREEQEEAEAHMKHPNEPARLKLKWKCEKKDSTNGGYSHDLLMKLFSKYGDVSALLISKKKRGTAVVELSTSEAARLACEVEVGNTKNPLKISWLSGNPGRESTPPSERQTKSRNPGDGAKELDKKFVCRRCSSS</sequence>
<evidence type="ECO:0000256" key="4">
    <source>
        <dbReference type="ARBA" id="ARBA00023186"/>
    </source>
</evidence>
<evidence type="ECO:0000259" key="10">
    <source>
        <dbReference type="PROSITE" id="PS50102"/>
    </source>
</evidence>
<evidence type="ECO:0000256" key="5">
    <source>
        <dbReference type="ARBA" id="ARBA00023242"/>
    </source>
</evidence>
<dbReference type="InterPro" id="IPR000504">
    <property type="entry name" value="RRM_dom"/>
</dbReference>
<evidence type="ECO:0000256" key="8">
    <source>
        <dbReference type="SAM" id="MobiDB-lite"/>
    </source>
</evidence>
<dbReference type="Pfam" id="PF00076">
    <property type="entry name" value="RRM_1"/>
    <property type="match status" value="1"/>
</dbReference>
<dbReference type="CDD" id="cd06257">
    <property type="entry name" value="DnaJ"/>
    <property type="match status" value="1"/>
</dbReference>
<evidence type="ECO:0000256" key="2">
    <source>
        <dbReference type="ARBA" id="ARBA00004496"/>
    </source>
</evidence>
<dbReference type="InterPro" id="IPR001623">
    <property type="entry name" value="DnaJ_domain"/>
</dbReference>
<evidence type="ECO:0000313" key="11">
    <source>
        <dbReference type="EMBL" id="CAK8680060.1"/>
    </source>
</evidence>
<dbReference type="InterPro" id="IPR035979">
    <property type="entry name" value="RBD_domain_sf"/>
</dbReference>
<dbReference type="PANTHER" id="PTHR44313">
    <property type="entry name" value="DNAJ HOMOLOG SUBFAMILY C MEMBER 17"/>
    <property type="match status" value="1"/>
</dbReference>
<comment type="subcellular location">
    <subcellularLocation>
        <location evidence="2">Cytoplasm</location>
    </subcellularLocation>
    <subcellularLocation>
        <location evidence="1">Nucleus</location>
    </subcellularLocation>
</comment>
<feature type="domain" description="J" evidence="9">
    <location>
        <begin position="15"/>
        <end position="80"/>
    </location>
</feature>
<evidence type="ECO:0000256" key="6">
    <source>
        <dbReference type="PROSITE-ProRule" id="PRU00176"/>
    </source>
</evidence>
<evidence type="ECO:0000256" key="7">
    <source>
        <dbReference type="SAM" id="Coils"/>
    </source>
</evidence>
<dbReference type="InterPro" id="IPR012677">
    <property type="entry name" value="Nucleotide-bd_a/b_plait_sf"/>
</dbReference>
<proteinExistence type="predicted"/>
<dbReference type="Pfam" id="PF00226">
    <property type="entry name" value="DnaJ"/>
    <property type="match status" value="1"/>
</dbReference>
<dbReference type="InterPro" id="IPR052094">
    <property type="entry name" value="Pre-mRNA-splicing_ERAD"/>
</dbReference>
<evidence type="ECO:0000313" key="12">
    <source>
        <dbReference type="Proteomes" id="UP001642483"/>
    </source>
</evidence>
<accession>A0ABP0FK61</accession>
<dbReference type="PROSITE" id="PS50102">
    <property type="entry name" value="RRM"/>
    <property type="match status" value="1"/>
</dbReference>
<dbReference type="EMBL" id="CAWYQH010000068">
    <property type="protein sequence ID" value="CAK8680060.1"/>
    <property type="molecule type" value="Genomic_DNA"/>
</dbReference>
<feature type="coiled-coil region" evidence="7">
    <location>
        <begin position="79"/>
        <end position="162"/>
    </location>
</feature>
<dbReference type="PANTHER" id="PTHR44313:SF1">
    <property type="entry name" value="DNAJ HOMOLOG SUBFAMILY C MEMBER 17"/>
    <property type="match status" value="1"/>
</dbReference>
<evidence type="ECO:0000256" key="1">
    <source>
        <dbReference type="ARBA" id="ARBA00004123"/>
    </source>
</evidence>
<dbReference type="SUPFAM" id="SSF46565">
    <property type="entry name" value="Chaperone J-domain"/>
    <property type="match status" value="1"/>
</dbReference>
<reference evidence="11 12" key="1">
    <citation type="submission" date="2024-02" db="EMBL/GenBank/DDBJ databases">
        <authorList>
            <person name="Daric V."/>
            <person name="Darras S."/>
        </authorList>
    </citation>
    <scope>NUCLEOTIDE SEQUENCE [LARGE SCALE GENOMIC DNA]</scope>
</reference>
<keyword evidence="3" id="KW-0963">Cytoplasm</keyword>
<dbReference type="InterPro" id="IPR034254">
    <property type="entry name" value="DNAJC17_RRM"/>
</dbReference>
<dbReference type="Gene3D" id="1.10.287.110">
    <property type="entry name" value="DnaJ domain"/>
    <property type="match status" value="1"/>
</dbReference>
<organism evidence="11 12">
    <name type="scientific">Clavelina lepadiformis</name>
    <name type="common">Light-bulb sea squirt</name>
    <name type="synonym">Ascidia lepadiformis</name>
    <dbReference type="NCBI Taxonomy" id="159417"/>
    <lineage>
        <taxon>Eukaryota</taxon>
        <taxon>Metazoa</taxon>
        <taxon>Chordata</taxon>
        <taxon>Tunicata</taxon>
        <taxon>Ascidiacea</taxon>
        <taxon>Aplousobranchia</taxon>
        <taxon>Clavelinidae</taxon>
        <taxon>Clavelina</taxon>
    </lineage>
</organism>
<dbReference type="CDD" id="cd12429">
    <property type="entry name" value="RRM_DNAJC17"/>
    <property type="match status" value="1"/>
</dbReference>
<keyword evidence="12" id="KW-1185">Reference proteome</keyword>
<name>A0ABP0FK61_CLALP</name>
<dbReference type="InterPro" id="IPR036869">
    <property type="entry name" value="J_dom_sf"/>
</dbReference>
<dbReference type="Gene3D" id="3.30.70.330">
    <property type="match status" value="1"/>
</dbReference>
<evidence type="ECO:0000256" key="3">
    <source>
        <dbReference type="ARBA" id="ARBA00022490"/>
    </source>
</evidence>
<keyword evidence="7" id="KW-0175">Coiled coil</keyword>
<gene>
    <name evidence="11" type="ORF">CVLEPA_LOCUS10348</name>
</gene>
<comment type="caution">
    <text evidence="11">The sequence shown here is derived from an EMBL/GenBank/DDBJ whole genome shotgun (WGS) entry which is preliminary data.</text>
</comment>
<keyword evidence="4" id="KW-0143">Chaperone</keyword>
<keyword evidence="5" id="KW-0539">Nucleus</keyword>
<keyword evidence="6" id="KW-0694">RNA-binding</keyword>